<dbReference type="PANTHER" id="PTHR45807">
    <property type="entry name" value="TYROSINE-PROTEIN KINASE HOPSCOTCH"/>
    <property type="match status" value="1"/>
</dbReference>
<evidence type="ECO:0000256" key="10">
    <source>
        <dbReference type="ARBA" id="ARBA00023137"/>
    </source>
</evidence>
<dbReference type="PANTHER" id="PTHR45807:SF7">
    <property type="entry name" value="TYROSINE-PROTEIN KINASE HOPSCOTCH"/>
    <property type="match status" value="1"/>
</dbReference>
<keyword evidence="9" id="KW-0472">Membrane</keyword>
<feature type="compositionally biased region" description="Basic and acidic residues" evidence="13">
    <location>
        <begin position="1179"/>
        <end position="1190"/>
    </location>
</feature>
<reference evidence="16" key="1">
    <citation type="submission" date="2024-06" db="UniProtKB">
        <authorList>
            <consortium name="RefSeq"/>
        </authorList>
    </citation>
    <scope>NUCLEOTIDE SEQUENCE [LARGE SCALE GENOMIC DNA]</scope>
    <source>
        <tissue evidence="18">Whole sample</tissue>
    </source>
</reference>
<comment type="catalytic activity">
    <reaction evidence="11">
        <text>L-tyrosyl-[protein] + ATP = O-phospho-L-tyrosyl-[protein] + ADP + H(+)</text>
        <dbReference type="Rhea" id="RHEA:10596"/>
        <dbReference type="Rhea" id="RHEA-COMP:10136"/>
        <dbReference type="Rhea" id="RHEA-COMP:20101"/>
        <dbReference type="ChEBI" id="CHEBI:15378"/>
        <dbReference type="ChEBI" id="CHEBI:30616"/>
        <dbReference type="ChEBI" id="CHEBI:46858"/>
        <dbReference type="ChEBI" id="CHEBI:61978"/>
        <dbReference type="ChEBI" id="CHEBI:456216"/>
        <dbReference type="EC" id="2.7.10.2"/>
    </reaction>
</comment>
<name>A0A8B8DQC5_CRAVI</name>
<feature type="domain" description="FERM" evidence="15">
    <location>
        <begin position="40"/>
        <end position="372"/>
    </location>
</feature>
<protein>
    <submittedName>
        <fullName evidence="17 18">Tyrosine-protein kinase JAK2-like isoform X1</fullName>
    </submittedName>
</protein>
<dbReference type="GO" id="GO:0005829">
    <property type="term" value="C:cytosol"/>
    <property type="evidence" value="ECO:0007669"/>
    <property type="project" value="TreeGrafter"/>
</dbReference>
<dbReference type="GO" id="GO:0030182">
    <property type="term" value="P:neuron differentiation"/>
    <property type="evidence" value="ECO:0007669"/>
    <property type="project" value="UniProtKB-ARBA"/>
</dbReference>
<keyword evidence="4" id="KW-0677">Repeat</keyword>
<dbReference type="GeneID" id="111128838"/>
<dbReference type="GO" id="GO:0007259">
    <property type="term" value="P:cell surface receptor signaling pathway via JAK-STAT"/>
    <property type="evidence" value="ECO:0007669"/>
    <property type="project" value="TreeGrafter"/>
</dbReference>
<dbReference type="PROSITE" id="PS00109">
    <property type="entry name" value="PROTEIN_KINASE_TYR"/>
    <property type="match status" value="2"/>
</dbReference>
<feature type="binding site" evidence="12">
    <location>
        <position position="942"/>
    </location>
    <ligand>
        <name>ATP</name>
        <dbReference type="ChEBI" id="CHEBI:30616"/>
    </ligand>
</feature>
<evidence type="ECO:0000256" key="12">
    <source>
        <dbReference type="PROSITE-ProRule" id="PRU10141"/>
    </source>
</evidence>
<feature type="region of interest" description="Disordered" evidence="13">
    <location>
        <begin position="1179"/>
        <end position="1235"/>
    </location>
</feature>
<dbReference type="InterPro" id="IPR036860">
    <property type="entry name" value="SH2_dom_sf"/>
</dbReference>
<evidence type="ECO:0000259" key="14">
    <source>
        <dbReference type="PROSITE" id="PS50011"/>
    </source>
</evidence>
<organism evidence="16 17">
    <name type="scientific">Crassostrea virginica</name>
    <name type="common">Eastern oyster</name>
    <dbReference type="NCBI Taxonomy" id="6565"/>
    <lineage>
        <taxon>Eukaryota</taxon>
        <taxon>Metazoa</taxon>
        <taxon>Spiralia</taxon>
        <taxon>Lophotrochozoa</taxon>
        <taxon>Mollusca</taxon>
        <taxon>Bivalvia</taxon>
        <taxon>Autobranchia</taxon>
        <taxon>Pteriomorphia</taxon>
        <taxon>Ostreida</taxon>
        <taxon>Ostreoidea</taxon>
        <taxon>Ostreidae</taxon>
        <taxon>Crassostrea</taxon>
    </lineage>
</organism>
<dbReference type="GO" id="GO:0012505">
    <property type="term" value="C:endomembrane system"/>
    <property type="evidence" value="ECO:0007669"/>
    <property type="project" value="UniProtKB-SubCell"/>
</dbReference>
<dbReference type="CDD" id="cd00192">
    <property type="entry name" value="PTKc"/>
    <property type="match status" value="2"/>
</dbReference>
<dbReference type="GO" id="GO:0035556">
    <property type="term" value="P:intracellular signal transduction"/>
    <property type="evidence" value="ECO:0007669"/>
    <property type="project" value="TreeGrafter"/>
</dbReference>
<dbReference type="Gene3D" id="1.10.510.10">
    <property type="entry name" value="Transferase(Phosphotransferase) domain 1"/>
    <property type="match status" value="3"/>
</dbReference>
<evidence type="ECO:0000256" key="13">
    <source>
        <dbReference type="SAM" id="MobiDB-lite"/>
    </source>
</evidence>
<dbReference type="Pfam" id="PF07714">
    <property type="entry name" value="PK_Tyr_Ser-Thr"/>
    <property type="match status" value="3"/>
</dbReference>
<keyword evidence="5 12" id="KW-0547">Nucleotide-binding</keyword>
<comment type="subcellular location">
    <subcellularLocation>
        <location evidence="1">Endomembrane system</location>
    </subcellularLocation>
</comment>
<dbReference type="PROSITE" id="PS50057">
    <property type="entry name" value="FERM_3"/>
    <property type="match status" value="1"/>
</dbReference>
<dbReference type="FunFam" id="1.10.510.10:FF:001512">
    <property type="entry name" value="Receptor tyrosine-protein kinase erbB-2"/>
    <property type="match status" value="2"/>
</dbReference>
<dbReference type="OrthoDB" id="6109907at2759"/>
<evidence type="ECO:0000259" key="15">
    <source>
        <dbReference type="PROSITE" id="PS50057"/>
    </source>
</evidence>
<dbReference type="RefSeq" id="XP_022330450.1">
    <property type="nucleotide sequence ID" value="XM_022474742.1"/>
</dbReference>
<evidence type="ECO:0000256" key="3">
    <source>
        <dbReference type="ARBA" id="ARBA00022679"/>
    </source>
</evidence>
<dbReference type="SUPFAM" id="SSF56112">
    <property type="entry name" value="Protein kinase-like (PK-like)"/>
    <property type="match status" value="3"/>
</dbReference>
<dbReference type="RefSeq" id="XP_022330442.1">
    <property type="nucleotide sequence ID" value="XM_022474734.1"/>
</dbReference>
<sequence>MGAFSSSRRHAPMTSTDLDSQPLPAHLTQVNVSVQSTVSVRLQIELHDGMVYNVEPKDDATIVEDLCIKLLRQYFPKMGPAAVQLFGLASIDKKQTPKMLWVNPCITMEELKKQILNSPTASAKNVYFLRIRFVPGRKFLQHLPILGQEVLKYLYLQCKDDFVKSRLSEIYEQDIENEAKARGYAVLSIVIASKMENKDCAEILSKQKLDAFLPSHLNVRFWRRVRLKKNMRTKTKEFLSQHKNTSLDELWLGYIKDVLNEVQSYGVERYEAKQVSGSHRPIQITLDVQQHEENGNTPFKGLFIHDEFFSSIDDFRSIHITPNHAEQKKVTWNVHLDRSNGCPEVLSFDSKTVAESFVSGISGYYRLITDYYMNPSQQMELPSLQEINRLKCHGPIDTNTAVQKLKTKYLSDEYYILKQSILEFDQFAILFCNAGQTRKRVISRQNNKYFLEGESELKFENINSIIKYMADVRALLPKHPVKVKPQQEPVDVLRKLYVQEIIPDGDEEAAISNQRKKPCLILPEEIKIGDLIEKGSFTEVLVCDLDSGTLHAAKRLRQTSTDQMFRCYEHFQNAAQQLMRMEDPKFFVRVYGLVLTMPPVLVMEKAQYGSLASFFKKRQSNQPIKPFHLLNAASQMAQGMLYLSENQLVHGNLCCRNLLVFRYEIDDILVKISDPGMVSLLNNLDLLNPQNRHRLLFLAPELYQGNFQRVIPKMTLQSDVFAFGTTLWEMFAFGQNPAETPQFKNLNNMQILQEMAQRRLDPPPMLNTQSEWKKKVRDLMSLCWRPCEDRPAPNLLLRDLRAQVADYEPHGENGYSSIKRDFDDTIPNLGREGNTVPDLISSTQEFQPQRQFPTFNPPLNASLDPPMVFKSSLATTNTEPSGVIIYNRSLPELPLDFKYIISSRRLQISYKKLGSGHYGVVKEGMLFASQDDRSNPQKIAAKELKGDFQNVIDSEEFKEEAVLMSKLEHDNVVKFLGISDNMLILEYVEKGALNMYLRKFRKQNNYLPRWKLIQMISDVAQGMAYLASMRVIHCDLAGRNVLLTDKLVAKITDFGLAKILQQDKDYYTRSTNKELPLMWCSPESIANRKFTTKGDIWSYGILVWEVFTHAEPPILCSNFSKEGYKTLCEGERLKKTWYCPKEVYQFMEKCWEFEPDERPDFNQACQKCREFTEIFPEPKDGLNKSSHHQEPLPPVPPVPKLDIEPMENDLDPQTSTLLPATGSGVKPPSQPGLQPSEDLKYMINTNLIKLDDEVIGKGHFGFVKRGTYSPKGKEVSIAAKVFLKSHSKVIEADMVKEVNILGTLDNLHIVKFYGFIKKPDLMMIMEYVENGSLKNYLDQTRVSGGRVPDSRLIAIAIDIAKGMEYLTDIKVFHCDLAARNILLTKDYAAKIADFGLSKLMTGDKDYYMRKGQEVIPLNWCAPEVIQQTKYSSKTDVWSFGVVLWECFSQGQIPNLSKVTEELRKITYYRLEKGVRLQRPQDCDEEVYGLMMKCWEWEASKRPPFSQIFVQCLKLQEMLGKDS</sequence>
<keyword evidence="2" id="KW-0597">Phosphoprotein</keyword>
<dbReference type="InterPro" id="IPR008266">
    <property type="entry name" value="Tyr_kinase_AS"/>
</dbReference>
<keyword evidence="3" id="KW-0808">Transferase</keyword>
<evidence type="ECO:0000313" key="18">
    <source>
        <dbReference type="RefSeq" id="XP_022330450.1"/>
    </source>
</evidence>
<dbReference type="InterPro" id="IPR051286">
    <property type="entry name" value="JAK"/>
</dbReference>
<evidence type="ECO:0000256" key="1">
    <source>
        <dbReference type="ARBA" id="ARBA00004308"/>
    </source>
</evidence>
<keyword evidence="6" id="KW-0418">Kinase</keyword>
<evidence type="ECO:0000313" key="16">
    <source>
        <dbReference type="Proteomes" id="UP000694844"/>
    </source>
</evidence>
<gene>
    <name evidence="17 18" type="primary">LOC111128838</name>
</gene>
<evidence type="ECO:0000256" key="2">
    <source>
        <dbReference type="ARBA" id="ARBA00022553"/>
    </source>
</evidence>
<dbReference type="GO" id="GO:0048468">
    <property type="term" value="P:cell development"/>
    <property type="evidence" value="ECO:0007669"/>
    <property type="project" value="UniProtKB-ARBA"/>
</dbReference>
<evidence type="ECO:0000256" key="6">
    <source>
        <dbReference type="ARBA" id="ARBA00022777"/>
    </source>
</evidence>
<keyword evidence="7 12" id="KW-0067">ATP-binding</keyword>
<evidence type="ECO:0000256" key="9">
    <source>
        <dbReference type="ARBA" id="ARBA00023136"/>
    </source>
</evidence>
<evidence type="ECO:0000256" key="5">
    <source>
        <dbReference type="ARBA" id="ARBA00022741"/>
    </source>
</evidence>
<dbReference type="PROSITE" id="PS00107">
    <property type="entry name" value="PROTEIN_KINASE_ATP"/>
    <property type="match status" value="2"/>
</dbReference>
<dbReference type="KEGG" id="cvn:111128838"/>
<dbReference type="Pfam" id="PF18377">
    <property type="entry name" value="FERM_F2"/>
    <property type="match status" value="1"/>
</dbReference>
<evidence type="ECO:0000256" key="7">
    <source>
        <dbReference type="ARBA" id="ARBA00022840"/>
    </source>
</evidence>
<keyword evidence="8" id="KW-0727">SH2 domain</keyword>
<evidence type="ECO:0000313" key="17">
    <source>
        <dbReference type="RefSeq" id="XP_022330442.1"/>
    </source>
</evidence>
<feature type="binding site" evidence="12">
    <location>
        <position position="1280"/>
    </location>
    <ligand>
        <name>ATP</name>
        <dbReference type="ChEBI" id="CHEBI:30616"/>
    </ligand>
</feature>
<dbReference type="GO" id="GO:0005524">
    <property type="term" value="F:ATP binding"/>
    <property type="evidence" value="ECO:0007669"/>
    <property type="project" value="UniProtKB-UniRule"/>
</dbReference>
<dbReference type="InterPro" id="IPR000299">
    <property type="entry name" value="FERM_domain"/>
</dbReference>
<dbReference type="InterPro" id="IPR000719">
    <property type="entry name" value="Prot_kinase_dom"/>
</dbReference>
<dbReference type="SUPFAM" id="SSF55550">
    <property type="entry name" value="SH2 domain"/>
    <property type="match status" value="1"/>
</dbReference>
<dbReference type="InterPro" id="IPR000980">
    <property type="entry name" value="SH2"/>
</dbReference>
<reference evidence="17" key="2">
    <citation type="submission" date="2025-04" db="UniProtKB">
        <authorList>
            <consortium name="RefSeq"/>
        </authorList>
    </citation>
    <scope>IDENTIFICATION</scope>
    <source>
        <tissue evidence="17">Whole sample</tissue>
    </source>
</reference>
<dbReference type="Pfam" id="PF21990">
    <property type="entry name" value="SH2_1"/>
    <property type="match status" value="1"/>
</dbReference>
<proteinExistence type="predicted"/>
<dbReference type="Proteomes" id="UP000694844">
    <property type="component" value="Chromosome 1"/>
</dbReference>
<evidence type="ECO:0000256" key="4">
    <source>
        <dbReference type="ARBA" id="ARBA00022737"/>
    </source>
</evidence>
<feature type="domain" description="Protein kinase" evidence="14">
    <location>
        <begin position="907"/>
        <end position="1172"/>
    </location>
</feature>
<evidence type="ECO:0000256" key="8">
    <source>
        <dbReference type="ARBA" id="ARBA00022999"/>
    </source>
</evidence>
<dbReference type="GO" id="GO:0005126">
    <property type="term" value="F:cytokine receptor binding"/>
    <property type="evidence" value="ECO:0007669"/>
    <property type="project" value="TreeGrafter"/>
</dbReference>
<dbReference type="GO" id="GO:0050793">
    <property type="term" value="P:regulation of developmental process"/>
    <property type="evidence" value="ECO:0007669"/>
    <property type="project" value="UniProtKB-ARBA"/>
</dbReference>
<dbReference type="PROSITE" id="PS50011">
    <property type="entry name" value="PROTEIN_KINASE_DOM"/>
    <property type="match status" value="3"/>
</dbReference>
<evidence type="ECO:0000256" key="11">
    <source>
        <dbReference type="ARBA" id="ARBA00051245"/>
    </source>
</evidence>
<accession>A0A8B8DQC5</accession>
<keyword evidence="10" id="KW-0829">Tyrosine-protein kinase</keyword>
<feature type="region of interest" description="Disordered" evidence="13">
    <location>
        <begin position="1"/>
        <end position="22"/>
    </location>
</feature>
<dbReference type="InterPro" id="IPR041046">
    <property type="entry name" value="FERM_F2"/>
</dbReference>
<dbReference type="InterPro" id="IPR011009">
    <property type="entry name" value="Kinase-like_dom_sf"/>
</dbReference>
<dbReference type="SMART" id="SM00295">
    <property type="entry name" value="B41"/>
    <property type="match status" value="1"/>
</dbReference>
<feature type="domain" description="Protein kinase" evidence="14">
    <location>
        <begin position="526"/>
        <end position="804"/>
    </location>
</feature>
<dbReference type="GO" id="GO:0004715">
    <property type="term" value="F:non-membrane spanning protein tyrosine kinase activity"/>
    <property type="evidence" value="ECO:0007669"/>
    <property type="project" value="UniProtKB-EC"/>
</dbReference>
<dbReference type="InterPro" id="IPR019749">
    <property type="entry name" value="Band_41_domain"/>
</dbReference>
<feature type="domain" description="Protein kinase" evidence="14">
    <location>
        <begin position="1249"/>
        <end position="1518"/>
    </location>
</feature>
<dbReference type="PRINTS" id="PR00109">
    <property type="entry name" value="TYRKINASE"/>
</dbReference>
<keyword evidence="16" id="KW-1185">Reference proteome</keyword>
<dbReference type="GO" id="GO:0019221">
    <property type="term" value="P:cytokine-mediated signaling pathway"/>
    <property type="evidence" value="ECO:0007669"/>
    <property type="project" value="TreeGrafter"/>
</dbReference>
<dbReference type="InterPro" id="IPR001245">
    <property type="entry name" value="Ser-Thr/Tyr_kinase_cat_dom"/>
</dbReference>
<dbReference type="InterPro" id="IPR017441">
    <property type="entry name" value="Protein_kinase_ATP_BS"/>
</dbReference>